<protein>
    <submittedName>
        <fullName evidence="2">Integrase catalytic region</fullName>
    </submittedName>
</protein>
<evidence type="ECO:0000313" key="2">
    <source>
        <dbReference type="EMBL" id="EQD71414.1"/>
    </source>
</evidence>
<gene>
    <name evidence="2" type="ORF">B1B_04474</name>
</gene>
<reference evidence="2" key="1">
    <citation type="submission" date="2013-08" db="EMBL/GenBank/DDBJ databases">
        <authorList>
            <person name="Mendez C."/>
            <person name="Richter M."/>
            <person name="Ferrer M."/>
            <person name="Sanchez J."/>
        </authorList>
    </citation>
    <scope>NUCLEOTIDE SEQUENCE</scope>
</reference>
<feature type="domain" description="Integrase catalytic" evidence="1">
    <location>
        <begin position="14"/>
        <end position="147"/>
    </location>
</feature>
<dbReference type="SUPFAM" id="SSF53098">
    <property type="entry name" value="Ribonuclease H-like"/>
    <property type="match status" value="1"/>
</dbReference>
<name>T1CSA5_9ZZZZ</name>
<evidence type="ECO:0000259" key="1">
    <source>
        <dbReference type="PROSITE" id="PS50994"/>
    </source>
</evidence>
<dbReference type="InterPro" id="IPR053392">
    <property type="entry name" value="Transposase_IS30-like"/>
</dbReference>
<dbReference type="GO" id="GO:0003676">
    <property type="term" value="F:nucleic acid binding"/>
    <property type="evidence" value="ECO:0007669"/>
    <property type="project" value="InterPro"/>
</dbReference>
<proteinExistence type="predicted"/>
<feature type="non-terminal residue" evidence="2">
    <location>
        <position position="1"/>
    </location>
</feature>
<dbReference type="GO" id="GO:0015074">
    <property type="term" value="P:DNA integration"/>
    <property type="evidence" value="ECO:0007669"/>
    <property type="project" value="InterPro"/>
</dbReference>
<dbReference type="NCBIfam" id="NF033563">
    <property type="entry name" value="transpos_IS30"/>
    <property type="match status" value="1"/>
</dbReference>
<accession>T1CSA5</accession>
<dbReference type="EMBL" id="AUZY01002798">
    <property type="protein sequence ID" value="EQD71414.1"/>
    <property type="molecule type" value="Genomic_DNA"/>
</dbReference>
<dbReference type="AlphaFoldDB" id="T1CSA5"/>
<dbReference type="GO" id="GO:0004803">
    <property type="term" value="F:transposase activity"/>
    <property type="evidence" value="ECO:0007669"/>
    <property type="project" value="TreeGrafter"/>
</dbReference>
<sequence>KGRQENKRPGLPNISSRPAIVNDRVELGHWESDQIIGRANRSSMLWLTERVTRFSIPVTMPLGYAGDEMLGGLVCGLEQIPSHLLSSITFDQGSEWACWETIAATYGIDIWFCDPHSPWQRGQVENLNRQWRWWFPPGNRPLDRAPG</sequence>
<dbReference type="PANTHER" id="PTHR10948:SF23">
    <property type="entry name" value="TRANSPOSASE INSI FOR INSERTION SEQUENCE ELEMENT IS30A-RELATED"/>
    <property type="match status" value="1"/>
</dbReference>
<dbReference type="InterPro" id="IPR012337">
    <property type="entry name" value="RNaseH-like_sf"/>
</dbReference>
<dbReference type="InterPro" id="IPR051917">
    <property type="entry name" value="Transposase-Integrase"/>
</dbReference>
<dbReference type="PROSITE" id="PS50994">
    <property type="entry name" value="INTEGRASE"/>
    <property type="match status" value="1"/>
</dbReference>
<dbReference type="Gene3D" id="3.30.420.10">
    <property type="entry name" value="Ribonuclease H-like superfamily/Ribonuclease H"/>
    <property type="match status" value="1"/>
</dbReference>
<dbReference type="PANTHER" id="PTHR10948">
    <property type="entry name" value="TRANSPOSASE"/>
    <property type="match status" value="1"/>
</dbReference>
<dbReference type="GO" id="GO:0032196">
    <property type="term" value="P:transposition"/>
    <property type="evidence" value="ECO:0007669"/>
    <property type="project" value="TreeGrafter"/>
</dbReference>
<comment type="caution">
    <text evidence="2">The sequence shown here is derived from an EMBL/GenBank/DDBJ whole genome shotgun (WGS) entry which is preliminary data.</text>
</comment>
<dbReference type="InterPro" id="IPR001584">
    <property type="entry name" value="Integrase_cat-core"/>
</dbReference>
<dbReference type="GO" id="GO:0005829">
    <property type="term" value="C:cytosol"/>
    <property type="evidence" value="ECO:0007669"/>
    <property type="project" value="TreeGrafter"/>
</dbReference>
<dbReference type="InterPro" id="IPR036397">
    <property type="entry name" value="RNaseH_sf"/>
</dbReference>
<organism evidence="2">
    <name type="scientific">mine drainage metagenome</name>
    <dbReference type="NCBI Taxonomy" id="410659"/>
    <lineage>
        <taxon>unclassified sequences</taxon>
        <taxon>metagenomes</taxon>
        <taxon>ecological metagenomes</taxon>
    </lineage>
</organism>
<reference evidence="2" key="2">
    <citation type="journal article" date="2014" name="ISME J.">
        <title>Microbial stratification in low pH oxic and suboxic macroscopic growths along an acid mine drainage.</title>
        <authorList>
            <person name="Mendez-Garcia C."/>
            <person name="Mesa V."/>
            <person name="Sprenger R.R."/>
            <person name="Richter M."/>
            <person name="Diez M.S."/>
            <person name="Solano J."/>
            <person name="Bargiela R."/>
            <person name="Golyshina O.V."/>
            <person name="Manteca A."/>
            <person name="Ramos J.L."/>
            <person name="Gallego J.R."/>
            <person name="Llorente I."/>
            <person name="Martins Dos Santos V.A."/>
            <person name="Jensen O.N."/>
            <person name="Pelaez A.I."/>
            <person name="Sanchez J."/>
            <person name="Ferrer M."/>
        </authorList>
    </citation>
    <scope>NUCLEOTIDE SEQUENCE</scope>
</reference>